<dbReference type="InterPro" id="IPR018484">
    <property type="entry name" value="FGGY_N"/>
</dbReference>
<dbReference type="GO" id="GO:0004370">
    <property type="term" value="F:glycerol kinase activity"/>
    <property type="evidence" value="ECO:0007669"/>
    <property type="project" value="UniProtKB-EC"/>
</dbReference>
<dbReference type="Proteomes" id="UP000032737">
    <property type="component" value="Chromosome"/>
</dbReference>
<name>U4KNR0_9MOLU</name>
<evidence type="ECO:0000313" key="14">
    <source>
        <dbReference type="Proteomes" id="UP000032737"/>
    </source>
</evidence>
<evidence type="ECO:0000256" key="8">
    <source>
        <dbReference type="ARBA" id="ARBA00022840"/>
    </source>
</evidence>
<dbReference type="CDD" id="cd07769">
    <property type="entry name" value="ASKHA_NBD_FGGY_GK"/>
    <property type="match status" value="1"/>
</dbReference>
<dbReference type="InterPro" id="IPR000577">
    <property type="entry name" value="Carb_kinase_FGGY"/>
</dbReference>
<dbReference type="STRING" id="61635.BN85309040"/>
<accession>U4KNR0</accession>
<dbReference type="PANTHER" id="PTHR10196:SF69">
    <property type="entry name" value="GLYCEROL KINASE"/>
    <property type="match status" value="1"/>
</dbReference>
<evidence type="ECO:0000256" key="3">
    <source>
        <dbReference type="ARBA" id="ARBA00012099"/>
    </source>
</evidence>
<evidence type="ECO:0000256" key="6">
    <source>
        <dbReference type="ARBA" id="ARBA00022777"/>
    </source>
</evidence>
<dbReference type="Pfam" id="PF02782">
    <property type="entry name" value="FGGY_C"/>
    <property type="match status" value="1"/>
</dbReference>
<evidence type="ECO:0000256" key="5">
    <source>
        <dbReference type="ARBA" id="ARBA00022741"/>
    </source>
</evidence>
<keyword evidence="6 13" id="KW-0418">Kinase</keyword>
<evidence type="ECO:0000256" key="10">
    <source>
        <dbReference type="ARBA" id="ARBA00052101"/>
    </source>
</evidence>
<keyword evidence="4 13" id="KW-0808">Transferase</keyword>
<organism evidence="13 14">
    <name type="scientific">Acholeplasma brassicae</name>
    <dbReference type="NCBI Taxonomy" id="61635"/>
    <lineage>
        <taxon>Bacteria</taxon>
        <taxon>Bacillati</taxon>
        <taxon>Mycoplasmatota</taxon>
        <taxon>Mollicutes</taxon>
        <taxon>Acholeplasmatales</taxon>
        <taxon>Acholeplasmataceae</taxon>
        <taxon>Acholeplasma</taxon>
    </lineage>
</organism>
<evidence type="ECO:0000259" key="11">
    <source>
        <dbReference type="Pfam" id="PF00370"/>
    </source>
</evidence>
<dbReference type="FunFam" id="3.30.420.40:FF:000007">
    <property type="entry name" value="Glycerol kinase"/>
    <property type="match status" value="1"/>
</dbReference>
<evidence type="ECO:0000256" key="2">
    <source>
        <dbReference type="ARBA" id="ARBA00009156"/>
    </source>
</evidence>
<feature type="domain" description="Carbohydrate kinase FGGY N-terminal" evidence="11">
    <location>
        <begin position="6"/>
        <end position="236"/>
    </location>
</feature>
<dbReference type="AlphaFoldDB" id="U4KNR0"/>
<keyword evidence="14" id="KW-1185">Reference proteome</keyword>
<dbReference type="EMBL" id="FO681348">
    <property type="protein sequence ID" value="CCV65925.1"/>
    <property type="molecule type" value="Genomic_DNA"/>
</dbReference>
<gene>
    <name evidence="13" type="primary">glpK</name>
    <name evidence="13" type="ORF">BN85309040</name>
</gene>
<evidence type="ECO:0000256" key="9">
    <source>
        <dbReference type="ARBA" id="ARBA00043149"/>
    </source>
</evidence>
<feature type="domain" description="Carbohydrate kinase FGGY C-terminal" evidence="12">
    <location>
        <begin position="246"/>
        <end position="430"/>
    </location>
</feature>
<dbReference type="InterPro" id="IPR018485">
    <property type="entry name" value="FGGY_C"/>
</dbReference>
<evidence type="ECO:0000256" key="4">
    <source>
        <dbReference type="ARBA" id="ARBA00022679"/>
    </source>
</evidence>
<proteinExistence type="inferred from homology"/>
<keyword evidence="5" id="KW-0547">Nucleotide-binding</keyword>
<dbReference type="HOGENOM" id="CLU_009281_2_3_14"/>
<comment type="catalytic activity">
    <reaction evidence="10">
        <text>glycerol + ATP = sn-glycerol 3-phosphate + ADP + H(+)</text>
        <dbReference type="Rhea" id="RHEA:21644"/>
        <dbReference type="ChEBI" id="CHEBI:15378"/>
        <dbReference type="ChEBI" id="CHEBI:17754"/>
        <dbReference type="ChEBI" id="CHEBI:30616"/>
        <dbReference type="ChEBI" id="CHEBI:57597"/>
        <dbReference type="ChEBI" id="CHEBI:456216"/>
        <dbReference type="EC" id="2.7.1.30"/>
    </reaction>
</comment>
<dbReference type="RefSeq" id="WP_030004787.1">
    <property type="nucleotide sequence ID" value="NC_022549.1"/>
</dbReference>
<evidence type="ECO:0000259" key="12">
    <source>
        <dbReference type="Pfam" id="PF02782"/>
    </source>
</evidence>
<reference evidence="13 14" key="1">
    <citation type="journal article" date="2013" name="J. Mol. Microbiol. Biotechnol.">
        <title>Analysis of the Complete Genomes of Acholeplasma brassicae , A. palmae and A. laidlawii and Their Comparison to the Obligate Parasites from ' Candidatus Phytoplasma'.</title>
        <authorList>
            <person name="Kube M."/>
            <person name="Siewert C."/>
            <person name="Migdoll A.M."/>
            <person name="Duduk B."/>
            <person name="Holz S."/>
            <person name="Rabus R."/>
            <person name="Seemuller E."/>
            <person name="Mitrovic J."/>
            <person name="Muller I."/>
            <person name="Buttner C."/>
            <person name="Reinhardt R."/>
        </authorList>
    </citation>
    <scope>NUCLEOTIDE SEQUENCE [LARGE SCALE GENOMIC DNA]</scope>
    <source>
        <strain evidence="14">0502</strain>
    </source>
</reference>
<dbReference type="EC" id="2.7.1.30" evidence="3"/>
<sequence length="479" mass="53842">MRKFLFSIDQGTTSSRVLIINEQGQIQQIFQKDFNQLYDGAKVLQDASVVYDTVRWCLDEAFKYAINDEVLAIGITNQRETTVLFDQTGIPLDYAISWQSKHTEEICESWRQLGFEPYIKKSTGLVINPYFSASKIRYLLDKHINKDLTNCYFGTMDTYILYRLTSGKSFKTDVSNASRTMLYNIHQMRYDQKILDLTGIPKHMLPEVCPSNSLFGYYNGVPITGILGDQQSALFGHLALNPGEMKVTYGTGCFILMNTGNKVHMSKKGLISTVAWQIDDEVTYALEGSIFVAGSSVKWLRDQLQVIKTAEESEKLAMDATHDLYFVPAFVGLGAPYWDTDVRGTMFGITADIDKKDIVRATLNAVGYQVKDVVDVMISDTEIPLETVGIDGGLSNNNYLMQFQSDLLRCPLKRIATPEVTGLGVAYLAGLKTGFFPSLEIIAKQAVIKQLFTPKMSLKNAKRLYQGWQKAVSISQLYK</sequence>
<dbReference type="Pfam" id="PF00370">
    <property type="entry name" value="FGGY_N"/>
    <property type="match status" value="1"/>
</dbReference>
<dbReference type="SUPFAM" id="SSF53067">
    <property type="entry name" value="Actin-like ATPase domain"/>
    <property type="match status" value="2"/>
</dbReference>
<dbReference type="InterPro" id="IPR043129">
    <property type="entry name" value="ATPase_NBD"/>
</dbReference>
<dbReference type="PIRSF" id="PIRSF000538">
    <property type="entry name" value="GlpK"/>
    <property type="match status" value="1"/>
</dbReference>
<evidence type="ECO:0000256" key="7">
    <source>
        <dbReference type="ARBA" id="ARBA00022798"/>
    </source>
</evidence>
<dbReference type="OrthoDB" id="9805576at2"/>
<dbReference type="NCBIfam" id="NF000756">
    <property type="entry name" value="PRK00047.1"/>
    <property type="match status" value="1"/>
</dbReference>
<dbReference type="KEGG" id="abra:BN85309040"/>
<comment type="pathway">
    <text evidence="1">Polyol metabolism; glycerol degradation via glycerol kinase pathway; sn-glycerol 3-phosphate from glycerol: step 1/1.</text>
</comment>
<dbReference type="GO" id="GO:0005524">
    <property type="term" value="F:ATP binding"/>
    <property type="evidence" value="ECO:0007669"/>
    <property type="project" value="UniProtKB-KW"/>
</dbReference>
<comment type="similarity">
    <text evidence="2">Belongs to the FGGY kinase family.</text>
</comment>
<keyword evidence="7" id="KW-0319">Glycerol metabolism</keyword>
<dbReference type="GO" id="GO:0019563">
    <property type="term" value="P:glycerol catabolic process"/>
    <property type="evidence" value="ECO:0007669"/>
    <property type="project" value="TreeGrafter"/>
</dbReference>
<keyword evidence="8" id="KW-0067">ATP-binding</keyword>
<dbReference type="GO" id="GO:0005829">
    <property type="term" value="C:cytosol"/>
    <property type="evidence" value="ECO:0007669"/>
    <property type="project" value="TreeGrafter"/>
</dbReference>
<evidence type="ECO:0000256" key="1">
    <source>
        <dbReference type="ARBA" id="ARBA00005190"/>
    </source>
</evidence>
<evidence type="ECO:0000313" key="13">
    <source>
        <dbReference type="EMBL" id="CCV65925.1"/>
    </source>
</evidence>
<dbReference type="PANTHER" id="PTHR10196">
    <property type="entry name" value="SUGAR KINASE"/>
    <property type="match status" value="1"/>
</dbReference>
<protein>
    <recommendedName>
        <fullName evidence="3">glycerol kinase</fullName>
        <ecNumber evidence="3">2.7.1.30</ecNumber>
    </recommendedName>
    <alternativeName>
        <fullName evidence="9">ATP:glycerol 3-phosphotransferase</fullName>
    </alternativeName>
</protein>
<dbReference type="Gene3D" id="3.30.420.40">
    <property type="match status" value="2"/>
</dbReference>